<organism evidence="10 11">
    <name type="scientific">Rugamonas rubra</name>
    <dbReference type="NCBI Taxonomy" id="758825"/>
    <lineage>
        <taxon>Bacteria</taxon>
        <taxon>Pseudomonadati</taxon>
        <taxon>Pseudomonadota</taxon>
        <taxon>Betaproteobacteria</taxon>
        <taxon>Burkholderiales</taxon>
        <taxon>Oxalobacteraceae</taxon>
        <taxon>Telluria group</taxon>
        <taxon>Rugamonas</taxon>
    </lineage>
</organism>
<dbReference type="Pfam" id="PF00133">
    <property type="entry name" value="tRNA-synt_1"/>
    <property type="match status" value="1"/>
</dbReference>
<dbReference type="RefSeq" id="WP_245774023.1">
    <property type="nucleotide sequence ID" value="NZ_FOTW01000004.1"/>
</dbReference>
<dbReference type="AlphaFoldDB" id="A0A1I4HU15"/>
<dbReference type="PANTHER" id="PTHR11946">
    <property type="entry name" value="VALYL-TRNA SYNTHETASES"/>
    <property type="match status" value="1"/>
</dbReference>
<dbReference type="InterPro" id="IPR014729">
    <property type="entry name" value="Rossmann-like_a/b/a_fold"/>
</dbReference>
<evidence type="ECO:0000259" key="9">
    <source>
        <dbReference type="Pfam" id="PF00133"/>
    </source>
</evidence>
<evidence type="ECO:0000256" key="8">
    <source>
        <dbReference type="RuleBase" id="RU363035"/>
    </source>
</evidence>
<evidence type="ECO:0000256" key="2">
    <source>
        <dbReference type="ARBA" id="ARBA00022598"/>
    </source>
</evidence>
<protein>
    <recommendedName>
        <fullName evidence="1">valine--tRNA ligase</fullName>
        <ecNumber evidence="1">6.1.1.9</ecNumber>
    </recommendedName>
    <alternativeName>
        <fullName evidence="7">Valyl-tRNA synthetase</fullName>
    </alternativeName>
</protein>
<evidence type="ECO:0000256" key="1">
    <source>
        <dbReference type="ARBA" id="ARBA00013169"/>
    </source>
</evidence>
<reference evidence="10 11" key="1">
    <citation type="submission" date="2016-10" db="EMBL/GenBank/DDBJ databases">
        <authorList>
            <person name="de Groot N.N."/>
        </authorList>
    </citation>
    <scope>NUCLEOTIDE SEQUENCE [LARGE SCALE GENOMIC DNA]</scope>
    <source>
        <strain evidence="10 11">ATCC 43154</strain>
    </source>
</reference>
<dbReference type="GO" id="GO:0005524">
    <property type="term" value="F:ATP binding"/>
    <property type="evidence" value="ECO:0007669"/>
    <property type="project" value="UniProtKB-KW"/>
</dbReference>
<dbReference type="InterPro" id="IPR001412">
    <property type="entry name" value="aa-tRNA-synth_I_CS"/>
</dbReference>
<feature type="domain" description="Aminoacyl-tRNA synthetase class Ia" evidence="9">
    <location>
        <begin position="12"/>
        <end position="527"/>
    </location>
</feature>
<evidence type="ECO:0000256" key="6">
    <source>
        <dbReference type="ARBA" id="ARBA00023146"/>
    </source>
</evidence>
<proteinExistence type="inferred from homology"/>
<keyword evidence="6 8" id="KW-0030">Aminoacyl-tRNA synthetase</keyword>
<dbReference type="InterPro" id="IPR002303">
    <property type="entry name" value="Valyl-tRNA_ligase"/>
</dbReference>
<sequence length="650" mass="72083">MNPHSSTRPRAKADEAGTFVLLPPPNVTGDLHLGHGFSFTLLDTYVRFLRKRGETVRFHPGTEHAGSRAEIAYARLGAGRDKPDFLTWQDKTRQSIIGQIKLMGVDADWGDEYNSMDDRRVEFIRGAFVKLSNDGFIYPSTEMVNWCPCCDSSLPDIDVKFSCKAGTRYLLSLSDSKPGFTIATFGLERLLGATALAVSPRHRFADELDGTRVRLLGREIAVTKAGPGDFADPSVLIAINPQVNPADFRAAGSSAGANLYDRDGNIGAAHRDFRADNLAASRNALEARLVEDGWSVEKEAVDHHTPHCAVCNAEVHPMISEQWYFDIAKGLERTRRNPEFHSKLWKKGFELWMEKLRRPLENAFHESMNTSHYGGYSSNRDFLVSSQSGWGQPLPVLRCLECGTVSVAAHEPDQCRACGARRFEASGEVISIFFSCCLMGASTNPSSLRRNAVDFTICGHDIYHYWGSLKNILACALGYEAGFGGLMVHGLLVDQSGEKMTKSKGNVVGLAGLVDRYGVDTLRTVVYDCVYNNHDRPFIKFDPADFSPAHSYIAELKARLLEHEIDEHADEHADESADNVITDSAVQYLRTEIDALMEGYKIGHAYKKLLSVIDQRKIVFKTHSAKIGFLKLLYPFHPSFCGESGSGENQ</sequence>
<gene>
    <name evidence="10" type="ORF">SAMN02982985_00225</name>
</gene>
<evidence type="ECO:0000313" key="11">
    <source>
        <dbReference type="Proteomes" id="UP000199470"/>
    </source>
</evidence>
<keyword evidence="4 8" id="KW-0067">ATP-binding</keyword>
<dbReference type="Proteomes" id="UP000199470">
    <property type="component" value="Unassembled WGS sequence"/>
</dbReference>
<keyword evidence="3 8" id="KW-0547">Nucleotide-binding</keyword>
<evidence type="ECO:0000256" key="4">
    <source>
        <dbReference type="ARBA" id="ARBA00022840"/>
    </source>
</evidence>
<dbReference type="PANTHER" id="PTHR11946:SF93">
    <property type="entry name" value="VALINE--TRNA LIGASE, CHLOROPLASTIC_MITOCHONDRIAL 2"/>
    <property type="match status" value="1"/>
</dbReference>
<evidence type="ECO:0000256" key="5">
    <source>
        <dbReference type="ARBA" id="ARBA00022917"/>
    </source>
</evidence>
<name>A0A1I4HU15_9BURK</name>
<keyword evidence="11" id="KW-1185">Reference proteome</keyword>
<dbReference type="EMBL" id="FOTW01000004">
    <property type="protein sequence ID" value="SFL45514.1"/>
    <property type="molecule type" value="Genomic_DNA"/>
</dbReference>
<comment type="similarity">
    <text evidence="8">Belongs to the class-I aminoacyl-tRNA synthetase family.</text>
</comment>
<dbReference type="GO" id="GO:0005829">
    <property type="term" value="C:cytosol"/>
    <property type="evidence" value="ECO:0007669"/>
    <property type="project" value="TreeGrafter"/>
</dbReference>
<dbReference type="PROSITE" id="PS00178">
    <property type="entry name" value="AA_TRNA_LIGASE_I"/>
    <property type="match status" value="1"/>
</dbReference>
<dbReference type="GO" id="GO:0004832">
    <property type="term" value="F:valine-tRNA ligase activity"/>
    <property type="evidence" value="ECO:0007669"/>
    <property type="project" value="UniProtKB-EC"/>
</dbReference>
<dbReference type="EC" id="6.1.1.9" evidence="1"/>
<evidence type="ECO:0000256" key="3">
    <source>
        <dbReference type="ARBA" id="ARBA00022741"/>
    </source>
</evidence>
<dbReference type="Gene3D" id="1.10.730.10">
    <property type="entry name" value="Isoleucyl-tRNA Synthetase, Domain 1"/>
    <property type="match status" value="1"/>
</dbReference>
<accession>A0A1I4HU15</accession>
<dbReference type="InterPro" id="IPR002300">
    <property type="entry name" value="aa-tRNA-synth_Ia"/>
</dbReference>
<dbReference type="SUPFAM" id="SSF52374">
    <property type="entry name" value="Nucleotidylyl transferase"/>
    <property type="match status" value="1"/>
</dbReference>
<evidence type="ECO:0000256" key="7">
    <source>
        <dbReference type="ARBA" id="ARBA00029936"/>
    </source>
</evidence>
<keyword evidence="2 8" id="KW-0436">Ligase</keyword>
<keyword evidence="5 8" id="KW-0648">Protein biosynthesis</keyword>
<dbReference type="Gene3D" id="3.40.50.620">
    <property type="entry name" value="HUPs"/>
    <property type="match status" value="2"/>
</dbReference>
<evidence type="ECO:0000313" key="10">
    <source>
        <dbReference type="EMBL" id="SFL45514.1"/>
    </source>
</evidence>
<dbReference type="GO" id="GO:0006438">
    <property type="term" value="P:valyl-tRNA aminoacylation"/>
    <property type="evidence" value="ECO:0007669"/>
    <property type="project" value="InterPro"/>
</dbReference>
<dbReference type="STRING" id="758825.SAMN02982985_00225"/>